<keyword evidence="3" id="KW-0677">Repeat</keyword>
<dbReference type="InterPro" id="IPR032675">
    <property type="entry name" value="LRR_dom_sf"/>
</dbReference>
<feature type="domain" description="Disease resistance protein winged helix" evidence="7">
    <location>
        <begin position="780"/>
        <end position="850"/>
    </location>
</feature>
<evidence type="ECO:0000313" key="8">
    <source>
        <dbReference type="EMBL" id="CAI9101489.1"/>
    </source>
</evidence>
<dbReference type="Gene3D" id="3.40.50.300">
    <property type="entry name" value="P-loop containing nucleotide triphosphate hydrolases"/>
    <property type="match status" value="1"/>
</dbReference>
<dbReference type="EMBL" id="OX459121">
    <property type="protein sequence ID" value="CAI9101489.1"/>
    <property type="molecule type" value="Genomic_DNA"/>
</dbReference>
<dbReference type="InterPro" id="IPR058922">
    <property type="entry name" value="WHD_DRP"/>
</dbReference>
<gene>
    <name evidence="8" type="ORF">OLC1_LOCUS11068</name>
</gene>
<dbReference type="PANTHER" id="PTHR15140">
    <property type="entry name" value="TUBULIN-SPECIFIC CHAPERONE E"/>
    <property type="match status" value="1"/>
</dbReference>
<accession>A0AAV1D0W2</accession>
<evidence type="ECO:0000256" key="1">
    <source>
        <dbReference type="ARBA" id="ARBA00008894"/>
    </source>
</evidence>
<keyword evidence="2" id="KW-0433">Leucine-rich repeat</keyword>
<dbReference type="SUPFAM" id="SSF52058">
    <property type="entry name" value="L domain-like"/>
    <property type="match status" value="1"/>
</dbReference>
<evidence type="ECO:0000256" key="3">
    <source>
        <dbReference type="ARBA" id="ARBA00022737"/>
    </source>
</evidence>
<name>A0AAV1D0W2_OLDCO</name>
<keyword evidence="6" id="KW-0067">ATP-binding</keyword>
<dbReference type="Proteomes" id="UP001161247">
    <property type="component" value="Chromosome 4"/>
</dbReference>
<evidence type="ECO:0000313" key="9">
    <source>
        <dbReference type="Proteomes" id="UP001161247"/>
    </source>
</evidence>
<dbReference type="SUPFAM" id="SSF52540">
    <property type="entry name" value="P-loop containing nucleoside triphosphate hydrolases"/>
    <property type="match status" value="1"/>
</dbReference>
<dbReference type="Gene3D" id="3.80.10.10">
    <property type="entry name" value="Ribonuclease Inhibitor"/>
    <property type="match status" value="1"/>
</dbReference>
<evidence type="ECO:0000256" key="2">
    <source>
        <dbReference type="ARBA" id="ARBA00022614"/>
    </source>
</evidence>
<dbReference type="AlphaFoldDB" id="A0AAV1D0W2"/>
<dbReference type="Pfam" id="PF23559">
    <property type="entry name" value="WHD_DRP"/>
    <property type="match status" value="1"/>
</dbReference>
<dbReference type="Gene3D" id="1.10.10.10">
    <property type="entry name" value="Winged helix-like DNA-binding domain superfamily/Winged helix DNA-binding domain"/>
    <property type="match status" value="1"/>
</dbReference>
<keyword evidence="5" id="KW-0611">Plant defense</keyword>
<dbReference type="GO" id="GO:0005524">
    <property type="term" value="F:ATP binding"/>
    <property type="evidence" value="ECO:0007669"/>
    <property type="project" value="UniProtKB-KW"/>
</dbReference>
<evidence type="ECO:0000256" key="6">
    <source>
        <dbReference type="ARBA" id="ARBA00022840"/>
    </source>
</evidence>
<dbReference type="InterPro" id="IPR027417">
    <property type="entry name" value="P-loop_NTPase"/>
</dbReference>
<sequence>MSEVLAGFTDTVHSAREKLPMLPYVERLESTDSLAAELTFLHSFLGYTHIWSDLSSSSPPNKSLIIEVVAATEGLERDVRDAFRIVDEDPDATLATELLNLGRRALGRRVGDLYEYRRSKLGQVLTSLEQKIELLKPKITAAYQDGSLSPQSFFHPQSPSPEARVGALRCWERFCDIVRWNLGYLSCEQKPVLGDALREQMKSLKLTLDSLSWIFITRQWPSPWENNMMALFGPMVVQAAHFCCLCWYNPPIDPTMVQDLAILISDLRCKMMDPDGPEFMDIGIGFLEGYAGQDLGRSIYSFICHILHFQYRSEAPEKELFSLLTCLPKISRLKSSDLLNLTSDIKDVLIQARYTGQNSKDGDKYAYFVLFARMWSLKAEIMVKCPGILPLLTWNDLVEALRDGCRYLEKSIQENEKPAEYHQILELIEGVSKQVRSLYQRSPGTEDYLVHFKVSNLLLNFLVHIVLLKSKALLVKLQEKDARLMLPLQHKVKTLYDELVFLLEFVVNATEKYSAEEERVFLTDVHLVAQEVISFCNTSLPENLTEEGAKNLDVWPIDISEKVQLLMPMLKGHFSQFSGFDFPKTPGMCFIQHLLENLRDLIKCKHESVAHASHHIEAICEDMEFIVSEFQDVFDEDAEKQKCGDVVTKLVHIAYQVEHVIALMFSENKSTWQHSFWLYCWSDEIRHIRKQLTDFDESNNCNDEIHSYPQRLMPVVSKFTESKIEEVMIGHNDQRKQIIARLTRGTKERDVVLISGMPGIGKTTLADHLKACLLYFGALPKGKDIPVWRLQCLWIAEGFIYKLESKSLEDRAKDYLMDLVGRSLIIVAKRRSDGRSLKACRVHDLVRDLCLLKAKDDRFLQLISDNDEPYHSFNALKFGAMYEHFKSSSSRSYEQYRLQFRVDQEQFAVSRPSGRRVRSLIFSAATDKTSRCSYDVSFIPNNFKLLKVLDLESINMGGSFGIGIELLLCLTYLAVCGDMESIPPSLSKLRNLETLIVKGFKRMVLLPDTIWKMKKLRHIHVSNHAVFALPKDDIGRSFQLDSLVTLSLPYFPLEEETNEIIVRLPNLRKLKCTISGPTEFSMNSSRIPSLESLCFLESLKISHFGRVSEIGELKLPLSLKRLTLSNFGLSPDQISATGRLPELQVLKVISCDFEGSSWEMTEGEFQKLEYLKLDTLDIVHWDASSDHLPELKQLIMRNCKHLEEIPSDFMYISTLEKIEVQQCGNLVEESVRKIEEQEIEGLKIFISNSYSA</sequence>
<proteinExistence type="inferred from homology"/>
<protein>
    <submittedName>
        <fullName evidence="8">OLC1v1038825C1</fullName>
    </submittedName>
</protein>
<organism evidence="8 9">
    <name type="scientific">Oldenlandia corymbosa var. corymbosa</name>
    <dbReference type="NCBI Taxonomy" id="529605"/>
    <lineage>
        <taxon>Eukaryota</taxon>
        <taxon>Viridiplantae</taxon>
        <taxon>Streptophyta</taxon>
        <taxon>Embryophyta</taxon>
        <taxon>Tracheophyta</taxon>
        <taxon>Spermatophyta</taxon>
        <taxon>Magnoliopsida</taxon>
        <taxon>eudicotyledons</taxon>
        <taxon>Gunneridae</taxon>
        <taxon>Pentapetalae</taxon>
        <taxon>asterids</taxon>
        <taxon>lamiids</taxon>
        <taxon>Gentianales</taxon>
        <taxon>Rubiaceae</taxon>
        <taxon>Rubioideae</taxon>
        <taxon>Spermacoceae</taxon>
        <taxon>Hedyotis-Oldenlandia complex</taxon>
        <taxon>Oldenlandia</taxon>
    </lineage>
</organism>
<dbReference type="PRINTS" id="PR00364">
    <property type="entry name" value="DISEASERSIST"/>
</dbReference>
<keyword evidence="9" id="KW-1185">Reference proteome</keyword>
<evidence type="ECO:0000256" key="4">
    <source>
        <dbReference type="ARBA" id="ARBA00022741"/>
    </source>
</evidence>
<evidence type="ECO:0000256" key="5">
    <source>
        <dbReference type="ARBA" id="ARBA00022821"/>
    </source>
</evidence>
<dbReference type="FunFam" id="1.10.10.10:FF:000322">
    <property type="entry name" value="Probable disease resistance protein At1g63360"/>
    <property type="match status" value="1"/>
</dbReference>
<evidence type="ECO:0000259" key="7">
    <source>
        <dbReference type="Pfam" id="PF23559"/>
    </source>
</evidence>
<dbReference type="PANTHER" id="PTHR15140:SF33">
    <property type="entry name" value="LATE BLIGHT RESISTANCE PROTEIN HOMOLOG R1A-3 ISOFORM X1"/>
    <property type="match status" value="1"/>
</dbReference>
<reference evidence="8" key="1">
    <citation type="submission" date="2023-03" db="EMBL/GenBank/DDBJ databases">
        <authorList>
            <person name="Julca I."/>
        </authorList>
    </citation>
    <scope>NUCLEOTIDE SEQUENCE</scope>
</reference>
<dbReference type="InterPro" id="IPR036388">
    <property type="entry name" value="WH-like_DNA-bd_sf"/>
</dbReference>
<comment type="similarity">
    <text evidence="1">Belongs to the disease resistance NB-LRR family.</text>
</comment>
<dbReference type="GO" id="GO:0006952">
    <property type="term" value="P:defense response"/>
    <property type="evidence" value="ECO:0007669"/>
    <property type="project" value="UniProtKB-KW"/>
</dbReference>
<keyword evidence="4" id="KW-0547">Nucleotide-binding</keyword>